<feature type="domain" description="ABC transmembrane type-1" evidence="7">
    <location>
        <begin position="15"/>
        <end position="197"/>
    </location>
</feature>
<sequence>MSWMLTNGGMFTELLGEHTVLSLLPTVIGLLLAVPLGAMLRGLPRARTIAVVVAGIVFTIPSLALFVVIPGLIGTRILDPVNVVLALSMYSLALLVRSVLDALDAVPGDVRDAARAMGYAPLRRIVAVDLPVAVPVLVPALRVVAVTNVSLVSVGAVIGIGGLGSLFTAGYQRSYPDQIFAGIIGTVVLALLLDRLIALAGWSLTRWRRTAGAAA</sequence>
<evidence type="ECO:0000256" key="1">
    <source>
        <dbReference type="ARBA" id="ARBA00004141"/>
    </source>
</evidence>
<dbReference type="EMBL" id="FXZM01000012">
    <property type="protein sequence ID" value="SMY12806.1"/>
    <property type="molecule type" value="Genomic_DNA"/>
</dbReference>
<evidence type="ECO:0000256" key="4">
    <source>
        <dbReference type="ARBA" id="ARBA00022989"/>
    </source>
</evidence>
<dbReference type="GO" id="GO:0005886">
    <property type="term" value="C:plasma membrane"/>
    <property type="evidence" value="ECO:0007669"/>
    <property type="project" value="UniProtKB-SubCell"/>
</dbReference>
<keyword evidence="9" id="KW-1185">Reference proteome</keyword>
<feature type="transmembrane region" description="Helical" evidence="6">
    <location>
        <begin position="49"/>
        <end position="69"/>
    </location>
</feature>
<feature type="transmembrane region" description="Helical" evidence="6">
    <location>
        <begin position="20"/>
        <end position="40"/>
    </location>
</feature>
<keyword evidence="4 6" id="KW-1133">Transmembrane helix</keyword>
<evidence type="ECO:0000313" key="8">
    <source>
        <dbReference type="EMBL" id="SMY12806.1"/>
    </source>
</evidence>
<keyword evidence="2 6" id="KW-0813">Transport</keyword>
<dbReference type="AlphaFoldDB" id="A0A2H1L7C7"/>
<evidence type="ECO:0000256" key="6">
    <source>
        <dbReference type="RuleBase" id="RU363032"/>
    </source>
</evidence>
<feature type="transmembrane region" description="Helical" evidence="6">
    <location>
        <begin position="179"/>
        <end position="202"/>
    </location>
</feature>
<dbReference type="InterPro" id="IPR035906">
    <property type="entry name" value="MetI-like_sf"/>
</dbReference>
<protein>
    <submittedName>
        <fullName evidence="8">Osmoprotectant transport system permease protein</fullName>
    </submittedName>
</protein>
<evidence type="ECO:0000256" key="3">
    <source>
        <dbReference type="ARBA" id="ARBA00022692"/>
    </source>
</evidence>
<dbReference type="CDD" id="cd06261">
    <property type="entry name" value="TM_PBP2"/>
    <property type="match status" value="1"/>
</dbReference>
<keyword evidence="5 6" id="KW-0472">Membrane</keyword>
<dbReference type="PANTHER" id="PTHR30177">
    <property type="entry name" value="GLYCINE BETAINE/L-PROLINE TRANSPORT SYSTEM PERMEASE PROTEIN PROW"/>
    <property type="match status" value="1"/>
</dbReference>
<dbReference type="Gene3D" id="1.10.3720.10">
    <property type="entry name" value="MetI-like"/>
    <property type="match status" value="1"/>
</dbReference>
<dbReference type="Proteomes" id="UP000234462">
    <property type="component" value="Unassembled WGS sequence"/>
</dbReference>
<comment type="similarity">
    <text evidence="6">Belongs to the binding-protein-dependent transport system permease family.</text>
</comment>
<feature type="transmembrane region" description="Helical" evidence="6">
    <location>
        <begin position="144"/>
        <end position="167"/>
    </location>
</feature>
<gene>
    <name evidence="8" type="ORF">BJEO58_02413</name>
</gene>
<reference evidence="9" key="1">
    <citation type="submission" date="2017-03" db="EMBL/GenBank/DDBJ databases">
        <authorList>
            <person name="Monnet C."/>
        </authorList>
    </citation>
    <scope>NUCLEOTIDE SEQUENCE [LARGE SCALE GENOMIC DNA]</scope>
    <source>
        <strain evidence="9">SJ5-8</strain>
    </source>
</reference>
<accession>A0A2H1L7C7</accession>
<evidence type="ECO:0000259" key="7">
    <source>
        <dbReference type="PROSITE" id="PS50928"/>
    </source>
</evidence>
<proteinExistence type="inferred from homology"/>
<comment type="subcellular location">
    <subcellularLocation>
        <location evidence="6">Cell membrane</location>
        <topology evidence="6">Multi-pass membrane protein</topology>
    </subcellularLocation>
    <subcellularLocation>
        <location evidence="1">Membrane</location>
        <topology evidence="1">Multi-pass membrane protein</topology>
    </subcellularLocation>
</comment>
<evidence type="ECO:0000256" key="2">
    <source>
        <dbReference type="ARBA" id="ARBA00022448"/>
    </source>
</evidence>
<dbReference type="GO" id="GO:0031460">
    <property type="term" value="P:glycine betaine transport"/>
    <property type="evidence" value="ECO:0007669"/>
    <property type="project" value="TreeGrafter"/>
</dbReference>
<dbReference type="RefSeq" id="WP_101589730.1">
    <property type="nucleotide sequence ID" value="NZ_FXZM01000012.1"/>
</dbReference>
<dbReference type="SUPFAM" id="SSF161098">
    <property type="entry name" value="MetI-like"/>
    <property type="match status" value="1"/>
</dbReference>
<organism evidence="8 9">
    <name type="scientific">Brevibacterium jeotgali</name>
    <dbReference type="NCBI Taxonomy" id="1262550"/>
    <lineage>
        <taxon>Bacteria</taxon>
        <taxon>Bacillati</taxon>
        <taxon>Actinomycetota</taxon>
        <taxon>Actinomycetes</taxon>
        <taxon>Micrococcales</taxon>
        <taxon>Brevibacteriaceae</taxon>
        <taxon>Brevibacterium</taxon>
    </lineage>
</organism>
<dbReference type="InterPro" id="IPR000515">
    <property type="entry name" value="MetI-like"/>
</dbReference>
<evidence type="ECO:0000313" key="9">
    <source>
        <dbReference type="Proteomes" id="UP000234462"/>
    </source>
</evidence>
<feature type="transmembrane region" description="Helical" evidence="6">
    <location>
        <begin position="81"/>
        <end position="100"/>
    </location>
</feature>
<dbReference type="PANTHER" id="PTHR30177:SF4">
    <property type="entry name" value="OSMOPROTECTANT IMPORT PERMEASE PROTEIN OSMW"/>
    <property type="match status" value="1"/>
</dbReference>
<name>A0A2H1L7C7_9MICO</name>
<dbReference type="OrthoDB" id="3233284at2"/>
<dbReference type="PROSITE" id="PS50928">
    <property type="entry name" value="ABC_TM1"/>
    <property type="match status" value="1"/>
</dbReference>
<evidence type="ECO:0000256" key="5">
    <source>
        <dbReference type="ARBA" id="ARBA00023136"/>
    </source>
</evidence>
<dbReference type="GO" id="GO:0055085">
    <property type="term" value="P:transmembrane transport"/>
    <property type="evidence" value="ECO:0007669"/>
    <property type="project" value="InterPro"/>
</dbReference>
<keyword evidence="3 6" id="KW-0812">Transmembrane</keyword>
<feature type="transmembrane region" description="Helical" evidence="6">
    <location>
        <begin position="121"/>
        <end position="138"/>
    </location>
</feature>
<dbReference type="Pfam" id="PF00528">
    <property type="entry name" value="BPD_transp_1"/>
    <property type="match status" value="1"/>
</dbReference>
<dbReference type="InterPro" id="IPR051204">
    <property type="entry name" value="ABC_transp_perm/SBD"/>
</dbReference>